<keyword evidence="2" id="KW-1185">Reference proteome</keyword>
<organism evidence="1 2">
    <name type="scientific">Klebsiella pneumoniae IS43</name>
    <dbReference type="NCBI Taxonomy" id="1432552"/>
    <lineage>
        <taxon>Bacteria</taxon>
        <taxon>Pseudomonadati</taxon>
        <taxon>Pseudomonadota</taxon>
        <taxon>Gammaproteobacteria</taxon>
        <taxon>Enterobacterales</taxon>
        <taxon>Enterobacteriaceae</taxon>
        <taxon>Klebsiella/Raoultella group</taxon>
        <taxon>Klebsiella</taxon>
        <taxon>Klebsiella pneumoniae complex</taxon>
    </lineage>
</organism>
<proteinExistence type="predicted"/>
<dbReference type="Proteomes" id="UP000019183">
    <property type="component" value="Unassembled WGS sequence"/>
</dbReference>
<name>W1DTY8_KLEPN</name>
<protein>
    <submittedName>
        <fullName evidence="1">Uncharacterized protein</fullName>
    </submittedName>
</protein>
<evidence type="ECO:0000313" key="2">
    <source>
        <dbReference type="Proteomes" id="UP000019183"/>
    </source>
</evidence>
<reference evidence="1" key="1">
    <citation type="submission" date="2013-10" db="EMBL/GenBank/DDBJ databases">
        <title>Antibiotic resistance diversity of beta-lactamase producers in the General Hospital Vienna.</title>
        <authorList>
            <person name="Barisic I."/>
            <person name="Mitteregger D."/>
            <person name="Hirschl A.M."/>
            <person name="Noehammer C."/>
            <person name="Wiesinger-Mayr H."/>
        </authorList>
    </citation>
    <scope>NUCLEOTIDE SEQUENCE [LARGE SCALE GENOMIC DNA]</scope>
    <source>
        <strain evidence="1">IS43</strain>
    </source>
</reference>
<sequence length="59" mass="6410">MATITTAERDALEPQLLALPEQLGQELLSDVGKRLQSGEVRNAAAYLIGTLKRAKQGQF</sequence>
<accession>W1DTY8</accession>
<evidence type="ECO:0000313" key="1">
    <source>
        <dbReference type="EMBL" id="CDL12257.1"/>
    </source>
</evidence>
<comment type="caution">
    <text evidence="1">The sequence shown here is derived from an EMBL/GenBank/DDBJ whole genome shotgun (WGS) entry which is preliminary data.</text>
</comment>
<dbReference type="EMBL" id="CBWK010000772">
    <property type="protein sequence ID" value="CDL12257.1"/>
    <property type="molecule type" value="Genomic_DNA"/>
</dbReference>
<dbReference type="AlphaFoldDB" id="W1DTY8"/>